<dbReference type="Pfam" id="PF05860">
    <property type="entry name" value="TPS"/>
    <property type="match status" value="1"/>
</dbReference>
<dbReference type="Gene3D" id="2.160.20.10">
    <property type="entry name" value="Single-stranded right-handed beta-helix, Pectin lyase-like"/>
    <property type="match status" value="2"/>
</dbReference>
<reference evidence="2 3" key="1">
    <citation type="journal article" date="2021" name="Int. J. Syst. Evol. Microbiol.">
        <title>Amazonocrinis nigriterrae gen. nov., sp. nov., Atlanticothrix silvestris gen. nov., sp. nov. and Dendronalium phyllosphericum gen. nov., sp. nov., nostocacean cyanobacteria from Brazilian environments.</title>
        <authorList>
            <person name="Alvarenga D.O."/>
            <person name="Andreote A.P.D."/>
            <person name="Branco L.H.Z."/>
            <person name="Delbaje E."/>
            <person name="Cruz R.B."/>
            <person name="Varani A.M."/>
            <person name="Fiore M.F."/>
        </authorList>
    </citation>
    <scope>NUCLEOTIDE SEQUENCE [LARGE SCALE GENOMIC DNA]</scope>
    <source>
        <strain evidence="2 3">CENA369</strain>
    </source>
</reference>
<evidence type="ECO:0000313" key="3">
    <source>
        <dbReference type="Proteomes" id="UP000662314"/>
    </source>
</evidence>
<dbReference type="SMART" id="SM00912">
    <property type="entry name" value="Haemagg_act"/>
    <property type="match status" value="1"/>
</dbReference>
<feature type="domain" description="Filamentous haemagglutinin FhaB/tRNA nuclease CdiA-like TPS" evidence="1">
    <location>
        <begin position="35"/>
        <end position="146"/>
    </location>
</feature>
<dbReference type="AlphaFoldDB" id="A0A8J7I4I1"/>
<sequence length="781" mass="80397">MSNLLIWFQRLGAGATIGGAIIFSVNSATAQVIQDATLPINSQVTTQEKILNIKGGTRSGNNLFHSFEQFSVPYGITAYFKNTGDIQNIISRVTGKSISNIEGILKADGIANLFLINPNGIIFGSHASLDIGGSFIASTATSVNFADGTKFSTTVPQATTLLTMSIPVGLQFGATANPIRNQSQASPGGATTVFGEPVGLQVKPHNTLMLLGGDVVLEGGNLTVESGNIELGSVASNSLVTLNSTNQGWVLGYEGVQNYQNIKLIQRVANGSEVGSIVDGSSQNNGSSVQVRGNSVELIGRLVRLRSQTKGIGNGGDLNITARKLIIQDGAQVGTSTTGKGTGGSVIVDADESVQLIGSATLRNTISALLSTTFGDGNAGNLTINTAKLSIQNGAEISSGSTGNFLNSSPPLLFQPATGEGGNLNITASESVELIGTSPTGSPSSLLARTLGSGEAGKVTITTGKLTVRDGAAINVSSQLPLPIFIYLGDASNLGKAGELNVTANSIQLDNKGKLTSNSESGQGGNITLQVRDLLLMRRDSQISTNSGKSGTGGNGGNIKIDAPNGLIFAVPLNNSDITANAFFGSGGQITINADSLFGFVQRDRANLANILSTNKPEELNPNRVPTNDITAFSQENPSLSGSVEINSPDIDPSQGLVELPQNVVDASRQIAAGCNAGKTARASFTTIGRGGIESSPTDALMSDAVLADWISPETLDENRVSKSPTTQAMLPKVKSTNASTPIVEAQGWVLDSNGNVVLVAQAPTTIPHSPALNPASCAVR</sequence>
<dbReference type="EMBL" id="JAECZA010000019">
    <property type="protein sequence ID" value="MBH8572811.1"/>
    <property type="molecule type" value="Genomic_DNA"/>
</dbReference>
<keyword evidence="3" id="KW-1185">Reference proteome</keyword>
<accession>A0A8J7I4I1</accession>
<dbReference type="Proteomes" id="UP000662314">
    <property type="component" value="Unassembled WGS sequence"/>
</dbReference>
<protein>
    <submittedName>
        <fullName evidence="2">Filamentous hemagglutinin N-terminal domain-containing protein</fullName>
    </submittedName>
</protein>
<organism evidence="2 3">
    <name type="scientific">Dendronalium phyllosphericum CENA369</name>
    <dbReference type="NCBI Taxonomy" id="1725256"/>
    <lineage>
        <taxon>Bacteria</taxon>
        <taxon>Bacillati</taxon>
        <taxon>Cyanobacteriota</taxon>
        <taxon>Cyanophyceae</taxon>
        <taxon>Nostocales</taxon>
        <taxon>Nostocaceae</taxon>
        <taxon>Dendronalium</taxon>
        <taxon>Dendronalium phyllosphericum</taxon>
    </lineage>
</organism>
<name>A0A8J7I4I1_9NOST</name>
<evidence type="ECO:0000259" key="1">
    <source>
        <dbReference type="SMART" id="SM00912"/>
    </source>
</evidence>
<dbReference type="InterPro" id="IPR008638">
    <property type="entry name" value="FhaB/CdiA-like_TPS"/>
</dbReference>
<gene>
    <name evidence="2" type="ORF">I8752_07230</name>
</gene>
<evidence type="ECO:0000313" key="2">
    <source>
        <dbReference type="EMBL" id="MBH8572811.1"/>
    </source>
</evidence>
<dbReference type="InterPro" id="IPR012334">
    <property type="entry name" value="Pectin_lyas_fold"/>
</dbReference>
<comment type="caution">
    <text evidence="2">The sequence shown here is derived from an EMBL/GenBank/DDBJ whole genome shotgun (WGS) entry which is preliminary data.</text>
</comment>
<dbReference type="SUPFAM" id="SSF51126">
    <property type="entry name" value="Pectin lyase-like"/>
    <property type="match status" value="1"/>
</dbReference>
<dbReference type="InterPro" id="IPR011050">
    <property type="entry name" value="Pectin_lyase_fold/virulence"/>
</dbReference>
<dbReference type="NCBIfam" id="TIGR01901">
    <property type="entry name" value="adhes_NPXG"/>
    <property type="match status" value="1"/>
</dbReference>
<dbReference type="RefSeq" id="WP_214431636.1">
    <property type="nucleotide sequence ID" value="NZ_CAWPUQ010000101.1"/>
</dbReference>
<proteinExistence type="predicted"/>